<dbReference type="GO" id="GO:0005615">
    <property type="term" value="C:extracellular space"/>
    <property type="evidence" value="ECO:0007669"/>
    <property type="project" value="TreeGrafter"/>
</dbReference>
<dbReference type="InterPro" id="IPR050373">
    <property type="entry name" value="Fibrinogen_C-term_domain"/>
</dbReference>
<dbReference type="EMBL" id="QCYY01001706">
    <property type="protein sequence ID" value="ROT75959.1"/>
    <property type="molecule type" value="Genomic_DNA"/>
</dbReference>
<dbReference type="SUPFAM" id="SSF56496">
    <property type="entry name" value="Fibrinogen C-terminal domain-like"/>
    <property type="match status" value="1"/>
</dbReference>
<sequence>MWRPVPDHEEGGRKGQSHNVAGVMRSLWACVLAAIVLFAAGSDQREAVAAEREESKAVAISEEEIRTANGKGTPEAPFQLKPVDCADHLLMGSTASGVYEIYPFSILPTCARCSCSEPVRVWCDMETDGGGWTVFMARQRQTPQVNFNRSWTEYRAGFGDATGEFWLGNELLHRITSNRKYSLRVDFTLESQGQQFAEWEEFRLDDERNKYKINLKDHLPWSTANTNCLTYMNNRYFTTYDRDYDYHVGNCAATIGGGWWVNNCRYMHLTGVYEQGLNTSCTSTRVRVSRAQMKIRPAICTEALRRISVDSRQCGTCA</sequence>
<dbReference type="STRING" id="6689.A0A3R7PLP3"/>
<evidence type="ECO:0000256" key="1">
    <source>
        <dbReference type="SAM" id="Phobius"/>
    </source>
</evidence>
<proteinExistence type="predicted"/>
<dbReference type="InterPro" id="IPR002181">
    <property type="entry name" value="Fibrinogen_a/b/g_C_dom"/>
</dbReference>
<keyword evidence="1" id="KW-0812">Transmembrane</keyword>
<evidence type="ECO:0000259" key="2">
    <source>
        <dbReference type="PROSITE" id="PS51406"/>
    </source>
</evidence>
<reference evidence="3 4" key="2">
    <citation type="submission" date="2019-01" db="EMBL/GenBank/DDBJ databases">
        <title>The decoding of complex shrimp genome reveals the adaptation for benthos swimmer, frequently molting mechanism and breeding impact on genome.</title>
        <authorList>
            <person name="Sun Y."/>
            <person name="Gao Y."/>
            <person name="Yu Y."/>
        </authorList>
    </citation>
    <scope>NUCLEOTIDE SEQUENCE [LARGE SCALE GENOMIC DNA]</scope>
    <source>
        <tissue evidence="3">Muscle</tissue>
    </source>
</reference>
<feature type="transmembrane region" description="Helical" evidence="1">
    <location>
        <begin position="20"/>
        <end position="40"/>
    </location>
</feature>
<dbReference type="Pfam" id="PF00147">
    <property type="entry name" value="Fibrinogen_C"/>
    <property type="match status" value="1"/>
</dbReference>
<dbReference type="Gene3D" id="3.90.215.10">
    <property type="entry name" value="Gamma Fibrinogen, chain A, domain 1"/>
    <property type="match status" value="1"/>
</dbReference>
<dbReference type="NCBIfam" id="NF040941">
    <property type="entry name" value="GGGWT_bact"/>
    <property type="match status" value="1"/>
</dbReference>
<keyword evidence="1" id="KW-0472">Membrane</keyword>
<evidence type="ECO:0000313" key="4">
    <source>
        <dbReference type="Proteomes" id="UP000283509"/>
    </source>
</evidence>
<dbReference type="SMART" id="SM00186">
    <property type="entry name" value="FBG"/>
    <property type="match status" value="1"/>
</dbReference>
<evidence type="ECO:0000313" key="3">
    <source>
        <dbReference type="EMBL" id="ROT75959.1"/>
    </source>
</evidence>
<dbReference type="AlphaFoldDB" id="A0A3R7PLP3"/>
<dbReference type="Proteomes" id="UP000283509">
    <property type="component" value="Unassembled WGS sequence"/>
</dbReference>
<dbReference type="InterPro" id="IPR014716">
    <property type="entry name" value="Fibrinogen_a/b/g_C_1"/>
</dbReference>
<reference evidence="3 4" key="1">
    <citation type="submission" date="2018-04" db="EMBL/GenBank/DDBJ databases">
        <authorList>
            <person name="Zhang X."/>
            <person name="Yuan J."/>
            <person name="Li F."/>
            <person name="Xiang J."/>
        </authorList>
    </citation>
    <scope>NUCLEOTIDE SEQUENCE [LARGE SCALE GENOMIC DNA]</scope>
    <source>
        <tissue evidence="3">Muscle</tissue>
    </source>
</reference>
<keyword evidence="4" id="KW-1185">Reference proteome</keyword>
<comment type="caution">
    <text evidence="3">The sequence shown here is derived from an EMBL/GenBank/DDBJ whole genome shotgun (WGS) entry which is preliminary data.</text>
</comment>
<keyword evidence="1" id="KW-1133">Transmembrane helix</keyword>
<gene>
    <name evidence="3" type="ORF">C7M84_005475</name>
</gene>
<dbReference type="InterPro" id="IPR036056">
    <property type="entry name" value="Fibrinogen-like_C"/>
</dbReference>
<organism evidence="3 4">
    <name type="scientific">Penaeus vannamei</name>
    <name type="common">Whiteleg shrimp</name>
    <name type="synonym">Litopenaeus vannamei</name>
    <dbReference type="NCBI Taxonomy" id="6689"/>
    <lineage>
        <taxon>Eukaryota</taxon>
        <taxon>Metazoa</taxon>
        <taxon>Ecdysozoa</taxon>
        <taxon>Arthropoda</taxon>
        <taxon>Crustacea</taxon>
        <taxon>Multicrustacea</taxon>
        <taxon>Malacostraca</taxon>
        <taxon>Eumalacostraca</taxon>
        <taxon>Eucarida</taxon>
        <taxon>Decapoda</taxon>
        <taxon>Dendrobranchiata</taxon>
        <taxon>Penaeoidea</taxon>
        <taxon>Penaeidae</taxon>
        <taxon>Penaeus</taxon>
    </lineage>
</organism>
<name>A0A3R7PLP3_PENVA</name>
<protein>
    <recommendedName>
        <fullName evidence="2">Fibrinogen C-terminal domain-containing protein</fullName>
    </recommendedName>
</protein>
<dbReference type="OrthoDB" id="9990035at2759"/>
<feature type="domain" description="Fibrinogen C-terminal" evidence="2">
    <location>
        <begin position="76"/>
        <end position="299"/>
    </location>
</feature>
<dbReference type="CDD" id="cd00087">
    <property type="entry name" value="FReD"/>
    <property type="match status" value="1"/>
</dbReference>
<dbReference type="PANTHER" id="PTHR19143">
    <property type="entry name" value="FIBRINOGEN/TENASCIN/ANGIOPOEITIN"/>
    <property type="match status" value="1"/>
</dbReference>
<dbReference type="PROSITE" id="PS51406">
    <property type="entry name" value="FIBRINOGEN_C_2"/>
    <property type="match status" value="1"/>
</dbReference>
<accession>A0A3R7PLP3</accession>